<evidence type="ECO:0000313" key="5">
    <source>
        <dbReference type="Proteomes" id="UP000283568"/>
    </source>
</evidence>
<dbReference type="RefSeq" id="WP_099133826.1">
    <property type="nucleotide sequence ID" value="NZ_CAWNOJ010000038.1"/>
</dbReference>
<dbReference type="OrthoDB" id="6438241at2"/>
<evidence type="ECO:0000313" key="4">
    <source>
        <dbReference type="Proteomes" id="UP000225605"/>
    </source>
</evidence>
<gene>
    <name evidence="3" type="ORF">BDE27_0670</name>
    <name evidence="2" type="ORF">Xehl_03689</name>
</gene>
<dbReference type="SUPFAM" id="SSF52777">
    <property type="entry name" value="CoA-dependent acyltransferases"/>
    <property type="match status" value="2"/>
</dbReference>
<name>A0A2D0IKZ3_9GAMM</name>
<reference evidence="2 4" key="1">
    <citation type="journal article" date="2017" name="Nat. Microbiol.">
        <title>Natural product diversity associated with the nematode symbionts Photorhabdus and Xenorhabdus.</title>
        <authorList>
            <person name="Tobias N.J."/>
            <person name="Wolff H."/>
            <person name="Djahanschiri B."/>
            <person name="Grundmann F."/>
            <person name="Kronenwerth M."/>
            <person name="Shi Y.M."/>
            <person name="Simonyi S."/>
            <person name="Grun P."/>
            <person name="Shapiro-Ilan D."/>
            <person name="Pidot S.J."/>
            <person name="Stinear T.P."/>
            <person name="Ebersberger I."/>
            <person name="Bode H.B."/>
        </authorList>
    </citation>
    <scope>NUCLEOTIDE SEQUENCE [LARGE SCALE GENOMIC DNA]</scope>
    <source>
        <strain evidence="2 4">DSM 16337</strain>
    </source>
</reference>
<dbReference type="EMBL" id="NIBT01000026">
    <property type="protein sequence ID" value="PHM22446.1"/>
    <property type="molecule type" value="Genomic_DNA"/>
</dbReference>
<evidence type="ECO:0000313" key="3">
    <source>
        <dbReference type="EMBL" id="RKE92994.1"/>
    </source>
</evidence>
<dbReference type="PANTHER" id="PTHR45527">
    <property type="entry name" value="NONRIBOSOMAL PEPTIDE SYNTHETASE"/>
    <property type="match status" value="1"/>
</dbReference>
<accession>A0A2D0IKZ3</accession>
<dbReference type="GO" id="GO:0005737">
    <property type="term" value="C:cytoplasm"/>
    <property type="evidence" value="ECO:0007669"/>
    <property type="project" value="TreeGrafter"/>
</dbReference>
<dbReference type="Proteomes" id="UP000283568">
    <property type="component" value="Unassembled WGS sequence"/>
</dbReference>
<dbReference type="Gene3D" id="3.30.559.30">
    <property type="entry name" value="Nonribosomal peptide synthetase, condensation domain"/>
    <property type="match status" value="1"/>
</dbReference>
<comment type="caution">
    <text evidence="2">The sequence shown here is derived from an EMBL/GenBank/DDBJ whole genome shotgun (WGS) entry which is preliminary data.</text>
</comment>
<dbReference type="GO" id="GO:0044550">
    <property type="term" value="P:secondary metabolite biosynthetic process"/>
    <property type="evidence" value="ECO:0007669"/>
    <property type="project" value="TreeGrafter"/>
</dbReference>
<keyword evidence="5" id="KW-1185">Reference proteome</keyword>
<dbReference type="Gene3D" id="2.30.38.10">
    <property type="entry name" value="Luciferase, Domain 3"/>
    <property type="match status" value="1"/>
</dbReference>
<protein>
    <submittedName>
        <fullName evidence="3">AMP-binding enzyme</fullName>
    </submittedName>
    <submittedName>
        <fullName evidence="2">Peptide synthase</fullName>
    </submittedName>
</protein>
<organism evidence="2 4">
    <name type="scientific">Xenorhabdus ehlersii</name>
    <dbReference type="NCBI Taxonomy" id="290111"/>
    <lineage>
        <taxon>Bacteria</taxon>
        <taxon>Pseudomonadati</taxon>
        <taxon>Pseudomonadota</taxon>
        <taxon>Gammaproteobacteria</taxon>
        <taxon>Enterobacterales</taxon>
        <taxon>Morganellaceae</taxon>
        <taxon>Xenorhabdus</taxon>
    </lineage>
</organism>
<dbReference type="InterPro" id="IPR023213">
    <property type="entry name" value="CAT-like_dom_sf"/>
</dbReference>
<reference evidence="3 5" key="2">
    <citation type="submission" date="2018-09" db="EMBL/GenBank/DDBJ databases">
        <title>Genomic Encyclopedia of Archaeal and Bacterial Type Strains, Phase II (KMG-II): from individual species to whole genera.</title>
        <authorList>
            <person name="Goeker M."/>
        </authorList>
    </citation>
    <scope>NUCLEOTIDE SEQUENCE [LARGE SCALE GENOMIC DNA]</scope>
    <source>
        <strain evidence="3 5">DSM 16337</strain>
    </source>
</reference>
<dbReference type="GO" id="GO:0003824">
    <property type="term" value="F:catalytic activity"/>
    <property type="evidence" value="ECO:0007669"/>
    <property type="project" value="InterPro"/>
</dbReference>
<dbReference type="SUPFAM" id="SSF56801">
    <property type="entry name" value="Acetyl-CoA synthetase-like"/>
    <property type="match status" value="1"/>
</dbReference>
<dbReference type="GO" id="GO:0031177">
    <property type="term" value="F:phosphopantetheine binding"/>
    <property type="evidence" value="ECO:0007669"/>
    <property type="project" value="TreeGrafter"/>
</dbReference>
<dbReference type="PANTHER" id="PTHR45527:SF1">
    <property type="entry name" value="FATTY ACID SYNTHASE"/>
    <property type="match status" value="1"/>
</dbReference>
<dbReference type="AlphaFoldDB" id="A0A2D0IKZ3"/>
<dbReference type="Proteomes" id="UP000225605">
    <property type="component" value="Unassembled WGS sequence"/>
</dbReference>
<evidence type="ECO:0000313" key="2">
    <source>
        <dbReference type="EMBL" id="PHM22446.1"/>
    </source>
</evidence>
<sequence length="557" mass="64569">MDKILASPFIHFFWKSWILEPHSPKYNIVIEQSIKGNLDESRLKWTLQEFINLYPLFKYRIEEENDELYWIFGSDNIEFTYLSNNEEQLNQFALRPFDLRKGPVVRFGLIKEAEQQFHLFIVLHHIIGDGQGIEEFFHNISDLYNQRPVRHSPMTLQQASEKFEQDRQLLQLLGKYNPEQYWKKCLSGMTTSNPLPYLPQQAISEPELPNEFRFNLPLEDWKNLTKSLSPCKPFLVFKTLWATLVAQYTATDSVHLIYPVAVAGGASVSLGAQINAVVFPLRFNEMDSFNSLYQATLNYSTSLKAQPDLRFSSLPIFQAVPTNLINKLNVGINQASFKDLNLELDGCEVHYGSRFNNDLAVTEWILEYHLEEEHWAFRIRYHPNLFQAKQIKALGEQFQQLLVNALSYPETPISQFPLLTPDQAQTLLEYGSPQQLGNTRSERHSSLVIDLIRKHYQQAIGQSQFAEASGIQAYVLNERLQMVPMGLKGELYLSGPELGNKYLEQSTLAEKQLIANPFVQYTKDKWLYRTGERVRWLPNGELEYLGTENYDFLKEAS</sequence>
<dbReference type="InterPro" id="IPR001242">
    <property type="entry name" value="Condensation_dom"/>
</dbReference>
<dbReference type="GO" id="GO:0043041">
    <property type="term" value="P:amino acid activation for nonribosomal peptide biosynthetic process"/>
    <property type="evidence" value="ECO:0007669"/>
    <property type="project" value="TreeGrafter"/>
</dbReference>
<dbReference type="Gene3D" id="3.30.559.10">
    <property type="entry name" value="Chloramphenicol acetyltransferase-like domain"/>
    <property type="match status" value="1"/>
</dbReference>
<proteinExistence type="predicted"/>
<evidence type="ECO:0000259" key="1">
    <source>
        <dbReference type="Pfam" id="PF00668"/>
    </source>
</evidence>
<dbReference type="EMBL" id="RAQI01000001">
    <property type="protein sequence ID" value="RKE92994.1"/>
    <property type="molecule type" value="Genomic_DNA"/>
</dbReference>
<feature type="domain" description="Condensation" evidence="1">
    <location>
        <begin position="18"/>
        <end position="428"/>
    </location>
</feature>
<dbReference type="Pfam" id="PF00668">
    <property type="entry name" value="Condensation"/>
    <property type="match status" value="1"/>
</dbReference>